<reference evidence="1 2" key="3">
    <citation type="journal article" date="2022" name="Microbiol. Spectr.">
        <title>Folding features and dynamics of 3D genome architecture in plant fungal pathogens.</title>
        <authorList>
            <person name="Xia C."/>
        </authorList>
    </citation>
    <scope>NUCLEOTIDE SEQUENCE [LARGE SCALE GENOMIC DNA]</scope>
    <source>
        <strain evidence="1 2">93-210</strain>
    </source>
</reference>
<accession>A0ACC0F084</accession>
<reference evidence="2" key="1">
    <citation type="journal article" date="2018" name="BMC Genomics">
        <title>Genomic insights into host adaptation between the wheat stripe rust pathogen (Puccinia striiformis f. sp. tritici) and the barley stripe rust pathogen (Puccinia striiformis f. sp. hordei).</title>
        <authorList>
            <person name="Xia C."/>
            <person name="Wang M."/>
            <person name="Yin C."/>
            <person name="Cornejo O.E."/>
            <person name="Hulbert S.H."/>
            <person name="Chen X."/>
        </authorList>
    </citation>
    <scope>NUCLEOTIDE SEQUENCE [LARGE SCALE GENOMIC DNA]</scope>
    <source>
        <strain evidence="2">93-210</strain>
    </source>
</reference>
<reference evidence="2" key="2">
    <citation type="journal article" date="2018" name="Mol. Plant Microbe Interact.">
        <title>Genome sequence resources for the wheat stripe rust pathogen (Puccinia striiformis f. sp. tritici) and the barley stripe rust pathogen (Puccinia striiformis f. sp. hordei).</title>
        <authorList>
            <person name="Xia C."/>
            <person name="Wang M."/>
            <person name="Yin C."/>
            <person name="Cornejo O.E."/>
            <person name="Hulbert S.H."/>
            <person name="Chen X."/>
        </authorList>
    </citation>
    <scope>NUCLEOTIDE SEQUENCE [LARGE SCALE GENOMIC DNA]</scope>
    <source>
        <strain evidence="2">93-210</strain>
    </source>
</reference>
<organism evidence="1 2">
    <name type="scientific">Puccinia striiformis f. sp. tritici</name>
    <dbReference type="NCBI Taxonomy" id="168172"/>
    <lineage>
        <taxon>Eukaryota</taxon>
        <taxon>Fungi</taxon>
        <taxon>Dikarya</taxon>
        <taxon>Basidiomycota</taxon>
        <taxon>Pucciniomycotina</taxon>
        <taxon>Pucciniomycetes</taxon>
        <taxon>Pucciniales</taxon>
        <taxon>Pucciniaceae</taxon>
        <taxon>Puccinia</taxon>
    </lineage>
</organism>
<evidence type="ECO:0000313" key="1">
    <source>
        <dbReference type="EMBL" id="KAI7963057.1"/>
    </source>
</evidence>
<dbReference type="Proteomes" id="UP001060170">
    <property type="component" value="Chromosome 1"/>
</dbReference>
<name>A0ACC0F084_9BASI</name>
<keyword evidence="2" id="KW-1185">Reference proteome</keyword>
<evidence type="ECO:0000313" key="2">
    <source>
        <dbReference type="Proteomes" id="UP001060170"/>
    </source>
</evidence>
<dbReference type="EMBL" id="CM045865">
    <property type="protein sequence ID" value="KAI7963057.1"/>
    <property type="molecule type" value="Genomic_DNA"/>
</dbReference>
<protein>
    <submittedName>
        <fullName evidence="1">Uncharacterized protein</fullName>
    </submittedName>
</protein>
<sequence>MPLPRADLNTHSGRRVANAFSRQNGTHWHSTCSTSVSTNATTTRSRCETSVAAVPMVRVIAGGHAQRVVANPEANTKEQILQQFPDEIPSESILSTTLAHMSCKANSLCHTQLM</sequence>
<proteinExistence type="predicted"/>
<gene>
    <name evidence="1" type="ORF">MJO28_001151</name>
</gene>
<comment type="caution">
    <text evidence="1">The sequence shown here is derived from an EMBL/GenBank/DDBJ whole genome shotgun (WGS) entry which is preliminary data.</text>
</comment>